<evidence type="ECO:0000313" key="1">
    <source>
        <dbReference type="EMBL" id="JAE18345.1"/>
    </source>
</evidence>
<organism evidence="1">
    <name type="scientific">Arundo donax</name>
    <name type="common">Giant reed</name>
    <name type="synonym">Donax arundinaceus</name>
    <dbReference type="NCBI Taxonomy" id="35708"/>
    <lineage>
        <taxon>Eukaryota</taxon>
        <taxon>Viridiplantae</taxon>
        <taxon>Streptophyta</taxon>
        <taxon>Embryophyta</taxon>
        <taxon>Tracheophyta</taxon>
        <taxon>Spermatophyta</taxon>
        <taxon>Magnoliopsida</taxon>
        <taxon>Liliopsida</taxon>
        <taxon>Poales</taxon>
        <taxon>Poaceae</taxon>
        <taxon>PACMAD clade</taxon>
        <taxon>Arundinoideae</taxon>
        <taxon>Arundineae</taxon>
        <taxon>Arundo</taxon>
    </lineage>
</organism>
<protein>
    <submittedName>
        <fullName evidence="1">Uncharacterized protein</fullName>
    </submittedName>
</protein>
<name>A0A0A9FZS5_ARUDO</name>
<proteinExistence type="predicted"/>
<accession>A0A0A9FZS5</accession>
<sequence length="36" mass="3918">MQAARTHMARWPAPHVAIVADLVAVDNHRAGAVQEQ</sequence>
<reference evidence="1" key="2">
    <citation type="journal article" date="2015" name="Data Brief">
        <title>Shoot transcriptome of the giant reed, Arundo donax.</title>
        <authorList>
            <person name="Barrero R.A."/>
            <person name="Guerrero F.D."/>
            <person name="Moolhuijzen P."/>
            <person name="Goolsby J.A."/>
            <person name="Tidwell J."/>
            <person name="Bellgard S.E."/>
            <person name="Bellgard M.I."/>
        </authorList>
    </citation>
    <scope>NUCLEOTIDE SEQUENCE</scope>
    <source>
        <tissue evidence="1">Shoot tissue taken approximately 20 cm above the soil surface</tissue>
    </source>
</reference>
<reference evidence="1" key="1">
    <citation type="submission" date="2014-09" db="EMBL/GenBank/DDBJ databases">
        <authorList>
            <person name="Magalhaes I.L.F."/>
            <person name="Oliveira U."/>
            <person name="Santos F.R."/>
            <person name="Vidigal T.H.D.A."/>
            <person name="Brescovit A.D."/>
            <person name="Santos A.J."/>
        </authorList>
    </citation>
    <scope>NUCLEOTIDE SEQUENCE</scope>
    <source>
        <tissue evidence="1">Shoot tissue taken approximately 20 cm above the soil surface</tissue>
    </source>
</reference>
<dbReference type="EMBL" id="GBRH01179551">
    <property type="protein sequence ID" value="JAE18345.1"/>
    <property type="molecule type" value="Transcribed_RNA"/>
</dbReference>
<dbReference type="AlphaFoldDB" id="A0A0A9FZS5"/>